<dbReference type="PANTHER" id="PTHR19229:SF250">
    <property type="entry name" value="ABC TRANSPORTER DOMAIN-CONTAINING PROTEIN-RELATED"/>
    <property type="match status" value="1"/>
</dbReference>
<sequence>MDPETRRSIWELIGNLRERTTILLSTHDMEEAEVLADRIVFLCNGKVVCEGSPTFLKKACGVGYAINFNTKPGEFNAEETLDLVRETVPNAAIKDKKQGSLTIALHTTKHQGLATMFKKLEKEAGNLGIKSFGVSVATMADAYLIIDKDWAAEGAEANDLGASTSTEVKGYVANFSGSLNSGKVKLQSSSHFPGAQCFVQDPLGTNFSRGFSALAKSEGLTMVPMTDAKSELLASARADFIKYYTLYPFGIVVNATTRPAFYMQEQVAANGAIYFSIWSFENTVKQAMTHEGGLASAQWDTAWRERPSYLEKRAACKNMT</sequence>
<evidence type="ECO:0000313" key="3">
    <source>
        <dbReference type="Proteomes" id="UP000821853"/>
    </source>
</evidence>
<evidence type="ECO:0000259" key="1">
    <source>
        <dbReference type="Pfam" id="PF23321"/>
    </source>
</evidence>
<dbReference type="OrthoDB" id="8061355at2759"/>
<dbReference type="InterPro" id="IPR056264">
    <property type="entry name" value="R2_ABCA1-4-like"/>
</dbReference>
<reference evidence="2 3" key="1">
    <citation type="journal article" date="2020" name="Cell">
        <title>Large-Scale Comparative Analyses of Tick Genomes Elucidate Their Genetic Diversity and Vector Capacities.</title>
        <authorList>
            <consortium name="Tick Genome and Microbiome Consortium (TIGMIC)"/>
            <person name="Jia N."/>
            <person name="Wang J."/>
            <person name="Shi W."/>
            <person name="Du L."/>
            <person name="Sun Y."/>
            <person name="Zhan W."/>
            <person name="Jiang J.F."/>
            <person name="Wang Q."/>
            <person name="Zhang B."/>
            <person name="Ji P."/>
            <person name="Bell-Sakyi L."/>
            <person name="Cui X.M."/>
            <person name="Yuan T.T."/>
            <person name="Jiang B.G."/>
            <person name="Yang W.F."/>
            <person name="Lam T.T."/>
            <person name="Chang Q.C."/>
            <person name="Ding S.J."/>
            <person name="Wang X.J."/>
            <person name="Zhu J.G."/>
            <person name="Ruan X.D."/>
            <person name="Zhao L."/>
            <person name="Wei J.T."/>
            <person name="Ye R.Z."/>
            <person name="Que T.C."/>
            <person name="Du C.H."/>
            <person name="Zhou Y.H."/>
            <person name="Cheng J.X."/>
            <person name="Dai P.F."/>
            <person name="Guo W.B."/>
            <person name="Han X.H."/>
            <person name="Huang E.J."/>
            <person name="Li L.F."/>
            <person name="Wei W."/>
            <person name="Gao Y.C."/>
            <person name="Liu J.Z."/>
            <person name="Shao H.Z."/>
            <person name="Wang X."/>
            <person name="Wang C.C."/>
            <person name="Yang T.C."/>
            <person name="Huo Q.B."/>
            <person name="Li W."/>
            <person name="Chen H.Y."/>
            <person name="Chen S.E."/>
            <person name="Zhou L.G."/>
            <person name="Ni X.B."/>
            <person name="Tian J.H."/>
            <person name="Sheng Y."/>
            <person name="Liu T."/>
            <person name="Pan Y.S."/>
            <person name="Xia L.Y."/>
            <person name="Li J."/>
            <person name="Zhao F."/>
            <person name="Cao W.C."/>
        </authorList>
    </citation>
    <scope>NUCLEOTIDE SEQUENCE [LARGE SCALE GENOMIC DNA]</scope>
    <source>
        <strain evidence="2">HaeL-2018</strain>
    </source>
</reference>
<name>A0A9J6G954_HAELO</name>
<dbReference type="SUPFAM" id="SSF52540">
    <property type="entry name" value="P-loop containing nucleoside triphosphate hydrolases"/>
    <property type="match status" value="1"/>
</dbReference>
<organism evidence="2 3">
    <name type="scientific">Haemaphysalis longicornis</name>
    <name type="common">Bush tick</name>
    <dbReference type="NCBI Taxonomy" id="44386"/>
    <lineage>
        <taxon>Eukaryota</taxon>
        <taxon>Metazoa</taxon>
        <taxon>Ecdysozoa</taxon>
        <taxon>Arthropoda</taxon>
        <taxon>Chelicerata</taxon>
        <taxon>Arachnida</taxon>
        <taxon>Acari</taxon>
        <taxon>Parasitiformes</taxon>
        <taxon>Ixodida</taxon>
        <taxon>Ixodoidea</taxon>
        <taxon>Ixodidae</taxon>
        <taxon>Haemaphysalinae</taxon>
        <taxon>Haemaphysalis</taxon>
    </lineage>
</organism>
<gene>
    <name evidence="2" type="ORF">HPB48_011047</name>
</gene>
<dbReference type="VEuPathDB" id="VectorBase:HLOH_059137"/>
<dbReference type="GO" id="GO:0140359">
    <property type="term" value="F:ABC-type transporter activity"/>
    <property type="evidence" value="ECO:0007669"/>
    <property type="project" value="InterPro"/>
</dbReference>
<accession>A0A9J6G954</accession>
<dbReference type="InterPro" id="IPR026082">
    <property type="entry name" value="ABCA"/>
</dbReference>
<dbReference type="InterPro" id="IPR027417">
    <property type="entry name" value="P-loop_NTPase"/>
</dbReference>
<dbReference type="PANTHER" id="PTHR19229">
    <property type="entry name" value="ATP-BINDING CASSETTE TRANSPORTER SUBFAMILY A ABCA"/>
    <property type="match status" value="1"/>
</dbReference>
<dbReference type="GO" id="GO:0016020">
    <property type="term" value="C:membrane"/>
    <property type="evidence" value="ECO:0007669"/>
    <property type="project" value="InterPro"/>
</dbReference>
<keyword evidence="3" id="KW-1185">Reference proteome</keyword>
<dbReference type="AlphaFoldDB" id="A0A9J6G954"/>
<proteinExistence type="predicted"/>
<dbReference type="GO" id="GO:0005319">
    <property type="term" value="F:lipid transporter activity"/>
    <property type="evidence" value="ECO:0007669"/>
    <property type="project" value="TreeGrafter"/>
</dbReference>
<dbReference type="EMBL" id="JABSTR010000005">
    <property type="protein sequence ID" value="KAH9371723.1"/>
    <property type="molecule type" value="Genomic_DNA"/>
</dbReference>
<feature type="domain" description="ABCA1-4-like C-terminal R2 regulatory" evidence="1">
    <location>
        <begin position="61"/>
        <end position="135"/>
    </location>
</feature>
<evidence type="ECO:0000313" key="2">
    <source>
        <dbReference type="EMBL" id="KAH9371723.1"/>
    </source>
</evidence>
<protein>
    <recommendedName>
        <fullName evidence="1">ABCA1-4-like C-terminal R2 regulatory domain-containing protein</fullName>
    </recommendedName>
</protein>
<comment type="caution">
    <text evidence="2">The sequence shown here is derived from an EMBL/GenBank/DDBJ whole genome shotgun (WGS) entry which is preliminary data.</text>
</comment>
<dbReference type="Proteomes" id="UP000821853">
    <property type="component" value="Chromosome 3"/>
</dbReference>
<dbReference type="Pfam" id="PF23321">
    <property type="entry name" value="R1_ABCA1"/>
    <property type="match status" value="1"/>
</dbReference>
<dbReference type="Gene3D" id="3.40.50.300">
    <property type="entry name" value="P-loop containing nucleotide triphosphate hydrolases"/>
    <property type="match status" value="1"/>
</dbReference>